<feature type="compositionally biased region" description="Low complexity" evidence="1">
    <location>
        <begin position="42"/>
        <end position="75"/>
    </location>
</feature>
<evidence type="ECO:0000313" key="3">
    <source>
        <dbReference type="Proteomes" id="UP000466442"/>
    </source>
</evidence>
<evidence type="ECO:0000256" key="1">
    <source>
        <dbReference type="SAM" id="MobiDB-lite"/>
    </source>
</evidence>
<evidence type="ECO:0000313" key="2">
    <source>
        <dbReference type="EMBL" id="KAF6197328.1"/>
    </source>
</evidence>
<dbReference type="AlphaFoldDB" id="A0A8S9WLX2"/>
<organism evidence="2 3">
    <name type="scientific">Apolygus lucorum</name>
    <name type="common">Small green plant bug</name>
    <name type="synonym">Lygocoris lucorum</name>
    <dbReference type="NCBI Taxonomy" id="248454"/>
    <lineage>
        <taxon>Eukaryota</taxon>
        <taxon>Metazoa</taxon>
        <taxon>Ecdysozoa</taxon>
        <taxon>Arthropoda</taxon>
        <taxon>Hexapoda</taxon>
        <taxon>Insecta</taxon>
        <taxon>Pterygota</taxon>
        <taxon>Neoptera</taxon>
        <taxon>Paraneoptera</taxon>
        <taxon>Hemiptera</taxon>
        <taxon>Heteroptera</taxon>
        <taxon>Panheteroptera</taxon>
        <taxon>Cimicomorpha</taxon>
        <taxon>Miridae</taxon>
        <taxon>Mirini</taxon>
        <taxon>Apolygus</taxon>
    </lineage>
</organism>
<comment type="caution">
    <text evidence="2">The sequence shown here is derived from an EMBL/GenBank/DDBJ whole genome shotgun (WGS) entry which is preliminary data.</text>
</comment>
<feature type="region of interest" description="Disordered" evidence="1">
    <location>
        <begin position="1"/>
        <end position="119"/>
    </location>
</feature>
<gene>
    <name evidence="2" type="ORF">GE061_020315</name>
</gene>
<dbReference type="EMBL" id="WIXP02000133">
    <property type="protein sequence ID" value="KAF6197328.1"/>
    <property type="molecule type" value="Genomic_DNA"/>
</dbReference>
<name>A0A8S9WLX2_APOLU</name>
<protein>
    <submittedName>
        <fullName evidence="2">Uncharacterized protein</fullName>
    </submittedName>
</protein>
<reference evidence="2" key="1">
    <citation type="journal article" date="2021" name="Mol. Ecol. Resour.">
        <title>Apolygus lucorum genome provides insights into omnivorousness and mesophyll feeding.</title>
        <authorList>
            <person name="Liu Y."/>
            <person name="Liu H."/>
            <person name="Wang H."/>
            <person name="Huang T."/>
            <person name="Liu B."/>
            <person name="Yang B."/>
            <person name="Yin L."/>
            <person name="Li B."/>
            <person name="Zhang Y."/>
            <person name="Zhang S."/>
            <person name="Jiang F."/>
            <person name="Zhang X."/>
            <person name="Ren Y."/>
            <person name="Wang B."/>
            <person name="Wang S."/>
            <person name="Lu Y."/>
            <person name="Wu K."/>
            <person name="Fan W."/>
            <person name="Wang G."/>
        </authorList>
    </citation>
    <scope>NUCLEOTIDE SEQUENCE</scope>
    <source>
        <strain evidence="2">12Hb</strain>
    </source>
</reference>
<proteinExistence type="predicted"/>
<sequence>METSEMVVTSGTPGTGGTSGTGRTPGTAGIPGTERTLGTERTPGMAGTPGTTGTPGTETTPGTRRTPGTAGTSGTCRTPGTKRTPGTAGTPGTERTLGTERTPGMAGTPGWQLEEEETVRGSENLDHDMEVGAEMSEIQNAPDKLKEKFVMDEEAKVKETVPVAPDALNDNFWEEKPTDTPEHLLAGLANYIRFAARAEEYMTKVICSKGIMNALLEITKWVPVYQRIVRERDCLLERREELLEVNG</sequence>
<keyword evidence="3" id="KW-1185">Reference proteome</keyword>
<dbReference type="Proteomes" id="UP000466442">
    <property type="component" value="Unassembled WGS sequence"/>
</dbReference>
<accession>A0A8S9WLX2</accession>